<proteinExistence type="predicted"/>
<organism evidence="1 2">
    <name type="scientific">Metabacillus mangrovi</name>
    <dbReference type="NCBI Taxonomy" id="1491830"/>
    <lineage>
        <taxon>Bacteria</taxon>
        <taxon>Bacillati</taxon>
        <taxon>Bacillota</taxon>
        <taxon>Bacilli</taxon>
        <taxon>Bacillales</taxon>
        <taxon>Bacillaceae</taxon>
        <taxon>Metabacillus</taxon>
    </lineage>
</organism>
<evidence type="ECO:0000313" key="2">
    <source>
        <dbReference type="Proteomes" id="UP000434639"/>
    </source>
</evidence>
<comment type="caution">
    <text evidence="1">The sequence shown here is derived from an EMBL/GenBank/DDBJ whole genome shotgun (WGS) entry which is preliminary data.</text>
</comment>
<keyword evidence="2" id="KW-1185">Reference proteome</keyword>
<sequence>MISISNFNKSQADFHEVENLCRLQLREDIGVDIFYPRKLKIFIGYDYLMGVNSSRRLDSIIPEISAMGLFVEKID</sequence>
<gene>
    <name evidence="1" type="ORF">GKZ89_18310</name>
</gene>
<reference evidence="1 2" key="1">
    <citation type="journal article" date="2017" name="Int. J. Syst. Evol. Microbiol.">
        <title>Bacillus mangrovi sp. nov., isolated from a sediment sample from a mangrove forest.</title>
        <authorList>
            <person name="Gupta V."/>
            <person name="Singh P.K."/>
            <person name="Korpole S."/>
            <person name="Tanuku N.R.S."/>
            <person name="Pinnaka A.K."/>
        </authorList>
    </citation>
    <scope>NUCLEOTIDE SEQUENCE [LARGE SCALE GENOMIC DNA]</scope>
    <source>
        <strain evidence="1 2">KCTC 33872</strain>
    </source>
</reference>
<evidence type="ECO:0000313" key="1">
    <source>
        <dbReference type="EMBL" id="MTH55351.1"/>
    </source>
</evidence>
<dbReference type="AlphaFoldDB" id="A0A7X2V6M3"/>
<accession>A0A7X2V6M3</accession>
<dbReference type="EMBL" id="WMIB01000027">
    <property type="protein sequence ID" value="MTH55351.1"/>
    <property type="molecule type" value="Genomic_DNA"/>
</dbReference>
<protein>
    <submittedName>
        <fullName evidence="1">Uncharacterized protein</fullName>
    </submittedName>
</protein>
<dbReference type="RefSeq" id="WP_155113850.1">
    <property type="nucleotide sequence ID" value="NZ_WMIB01000027.1"/>
</dbReference>
<dbReference type="Proteomes" id="UP000434639">
    <property type="component" value="Unassembled WGS sequence"/>
</dbReference>
<name>A0A7X2V6M3_9BACI</name>
<dbReference type="OrthoDB" id="286090at2"/>